<accession>A0A1H6MNM4</accession>
<keyword evidence="11" id="KW-1185">Reference proteome</keyword>
<dbReference type="UniPathway" id="UPA00148"/>
<comment type="subcellular location">
    <subcellularLocation>
        <location evidence="1">Cell membrane</location>
        <topology evidence="1">Multi-pass membrane protein</topology>
    </subcellularLocation>
</comment>
<evidence type="ECO:0000256" key="4">
    <source>
        <dbReference type="ARBA" id="ARBA00022475"/>
    </source>
</evidence>
<comment type="pathway">
    <text evidence="2">Cofactor biosynthesis; adenosylcobalamin biosynthesis.</text>
</comment>
<evidence type="ECO:0000256" key="2">
    <source>
        <dbReference type="ARBA" id="ARBA00004953"/>
    </source>
</evidence>
<evidence type="ECO:0000313" key="11">
    <source>
        <dbReference type="Proteomes" id="UP000199371"/>
    </source>
</evidence>
<dbReference type="GO" id="GO:0009236">
    <property type="term" value="P:cobalamin biosynthetic process"/>
    <property type="evidence" value="ECO:0007669"/>
    <property type="project" value="UniProtKB-UniPathway"/>
</dbReference>
<dbReference type="Pfam" id="PF03186">
    <property type="entry name" value="CobD_Cbib"/>
    <property type="match status" value="1"/>
</dbReference>
<protein>
    <submittedName>
        <fullName evidence="10">Adenosylcobinamide-phosphate synthase</fullName>
    </submittedName>
</protein>
<evidence type="ECO:0000256" key="9">
    <source>
        <dbReference type="SAM" id="Phobius"/>
    </source>
</evidence>
<organism evidence="10 11">
    <name type="scientific">Rheinheimera pacifica</name>
    <dbReference type="NCBI Taxonomy" id="173990"/>
    <lineage>
        <taxon>Bacteria</taxon>
        <taxon>Pseudomonadati</taxon>
        <taxon>Pseudomonadota</taxon>
        <taxon>Gammaproteobacteria</taxon>
        <taxon>Chromatiales</taxon>
        <taxon>Chromatiaceae</taxon>
        <taxon>Rheinheimera</taxon>
    </lineage>
</organism>
<dbReference type="RefSeq" id="WP_143039969.1">
    <property type="nucleotide sequence ID" value="NZ_FNXF01000011.1"/>
</dbReference>
<evidence type="ECO:0000313" key="10">
    <source>
        <dbReference type="EMBL" id="SEI01059.1"/>
    </source>
</evidence>
<feature type="transmembrane region" description="Helical" evidence="9">
    <location>
        <begin position="146"/>
        <end position="168"/>
    </location>
</feature>
<evidence type="ECO:0000256" key="3">
    <source>
        <dbReference type="ARBA" id="ARBA00006263"/>
    </source>
</evidence>
<dbReference type="EMBL" id="FNXF01000011">
    <property type="protein sequence ID" value="SEI01059.1"/>
    <property type="molecule type" value="Genomic_DNA"/>
</dbReference>
<comment type="similarity">
    <text evidence="3">Belongs to the CobD/CbiB family.</text>
</comment>
<dbReference type="PANTHER" id="PTHR34308">
    <property type="entry name" value="COBALAMIN BIOSYNTHESIS PROTEIN CBIB"/>
    <property type="match status" value="1"/>
</dbReference>
<dbReference type="GO" id="GO:0048472">
    <property type="term" value="F:threonine-phosphate decarboxylase activity"/>
    <property type="evidence" value="ECO:0007669"/>
    <property type="project" value="InterPro"/>
</dbReference>
<dbReference type="Proteomes" id="UP000199371">
    <property type="component" value="Unassembled WGS sequence"/>
</dbReference>
<dbReference type="InterPro" id="IPR004485">
    <property type="entry name" value="Cobalamin_biosynth_CobD/CbiB"/>
</dbReference>
<dbReference type="AlphaFoldDB" id="A0A1H6MNM4"/>
<name>A0A1H6MNM4_9GAMM</name>
<dbReference type="STRING" id="173990.SAMN05660691_02766"/>
<evidence type="ECO:0000256" key="7">
    <source>
        <dbReference type="ARBA" id="ARBA00022989"/>
    </source>
</evidence>
<sequence length="307" mass="34402">MLLAVVLAANWFSLPAAYHPLTLFRYYARQLAKKVHPDPNRPPQQQLISGNLAVIVATAPPLLLCYSLYQFSELPQLLDALLLYISLDWQQQRKHILSVSDSLKRGQLMLAKEQATKLVLRDTSRLTAMGISKAMLESTVLRNTKLMLGVCCWFLVGGGIAALAYRLLQELAQQWNSKLPLNTHFGVPAAWLATITAAPAMLIGSVILALQHGINRCYKQIRQIPRLKINALSFLLLCCTSVAVRCNIGGPVYYGNTKLQRSRIPYQRDPAWQDIGNAVRVVHFVQLYFMLLALSVTLVQLALLWLK</sequence>
<keyword evidence="5" id="KW-0169">Cobalamin biosynthesis</keyword>
<keyword evidence="6 9" id="KW-0812">Transmembrane</keyword>
<keyword evidence="7 9" id="KW-1133">Transmembrane helix</keyword>
<dbReference type="PANTHER" id="PTHR34308:SF1">
    <property type="entry name" value="COBALAMIN BIOSYNTHESIS PROTEIN CBIB"/>
    <property type="match status" value="1"/>
</dbReference>
<dbReference type="OrthoDB" id="5586491at2"/>
<evidence type="ECO:0000256" key="6">
    <source>
        <dbReference type="ARBA" id="ARBA00022692"/>
    </source>
</evidence>
<reference evidence="11" key="1">
    <citation type="submission" date="2016-10" db="EMBL/GenBank/DDBJ databases">
        <authorList>
            <person name="Varghese N."/>
            <person name="Submissions S."/>
        </authorList>
    </citation>
    <scope>NUCLEOTIDE SEQUENCE [LARGE SCALE GENOMIC DNA]</scope>
    <source>
        <strain evidence="11">DSM 17616</strain>
    </source>
</reference>
<feature type="transmembrane region" description="Helical" evidence="9">
    <location>
        <begin position="287"/>
        <end position="306"/>
    </location>
</feature>
<keyword evidence="4" id="KW-1003">Cell membrane</keyword>
<evidence type="ECO:0000256" key="8">
    <source>
        <dbReference type="ARBA" id="ARBA00023136"/>
    </source>
</evidence>
<evidence type="ECO:0000256" key="5">
    <source>
        <dbReference type="ARBA" id="ARBA00022573"/>
    </source>
</evidence>
<feature type="transmembrane region" description="Helical" evidence="9">
    <location>
        <begin position="231"/>
        <end position="254"/>
    </location>
</feature>
<evidence type="ECO:0000256" key="1">
    <source>
        <dbReference type="ARBA" id="ARBA00004651"/>
    </source>
</evidence>
<feature type="transmembrane region" description="Helical" evidence="9">
    <location>
        <begin position="188"/>
        <end position="210"/>
    </location>
</feature>
<keyword evidence="8 9" id="KW-0472">Membrane</keyword>
<dbReference type="GO" id="GO:0005886">
    <property type="term" value="C:plasma membrane"/>
    <property type="evidence" value="ECO:0007669"/>
    <property type="project" value="UniProtKB-SubCell"/>
</dbReference>
<gene>
    <name evidence="10" type="ORF">SAMN05660691_02766</name>
</gene>
<proteinExistence type="inferred from homology"/>